<dbReference type="AlphaFoldDB" id="A0A319EKL2"/>
<keyword evidence="2" id="KW-0862">Zinc</keyword>
<name>A0A319EKL2_ASPSB</name>
<evidence type="ECO:0000256" key="5">
    <source>
        <dbReference type="ARBA" id="ARBA00023163"/>
    </source>
</evidence>
<dbReference type="GO" id="GO:0003677">
    <property type="term" value="F:DNA binding"/>
    <property type="evidence" value="ECO:0007669"/>
    <property type="project" value="UniProtKB-KW"/>
</dbReference>
<dbReference type="EMBL" id="KZ826320">
    <property type="protein sequence ID" value="PYI10816.1"/>
    <property type="molecule type" value="Genomic_DNA"/>
</dbReference>
<dbReference type="Proteomes" id="UP000248423">
    <property type="component" value="Unassembled WGS sequence"/>
</dbReference>
<keyword evidence="4" id="KW-0238">DNA-binding</keyword>
<dbReference type="InterPro" id="IPR052360">
    <property type="entry name" value="Transcr_Regulatory_Proteins"/>
</dbReference>
<gene>
    <name evidence="7" type="ORF">BO78DRAFT_450609</name>
</gene>
<evidence type="ECO:0000256" key="4">
    <source>
        <dbReference type="ARBA" id="ARBA00023125"/>
    </source>
</evidence>
<protein>
    <submittedName>
        <fullName evidence="7">Dynamin GTPase</fullName>
    </submittedName>
</protein>
<dbReference type="VEuPathDB" id="FungiDB:BO78DRAFT_450609"/>
<keyword evidence="8" id="KW-1185">Reference proteome</keyword>
<dbReference type="GO" id="GO:0008270">
    <property type="term" value="F:zinc ion binding"/>
    <property type="evidence" value="ECO:0007669"/>
    <property type="project" value="InterPro"/>
</dbReference>
<dbReference type="InterPro" id="IPR001138">
    <property type="entry name" value="Zn2Cys6_DnaBD"/>
</dbReference>
<dbReference type="InterPro" id="IPR036864">
    <property type="entry name" value="Zn2-C6_fun-type_DNA-bd_sf"/>
</dbReference>
<dbReference type="SUPFAM" id="SSF57701">
    <property type="entry name" value="Zn2/Cys6 DNA-binding domain"/>
    <property type="match status" value="1"/>
</dbReference>
<sequence length="534" mass="60949">MRDSHPSEPQTRQIELATLGESYSRLNRSGKARQKQWTPKVKTGCVTCRIRRVKCDEAKPRSALQYGPYISQAQVLFHRTKMRRLQLCSPKANVQGSRSSADALPLGSVTTPNLAGFFDKGRWTRRLLQMSHQYPALWHAMTAVACTHRDFMTDRTPITVSRLQDNDEVRFALRQWNKSIQSLQELLSGQVLTKLDRLVVLSICLLFTTLASLQGRQRQAFVHINSGLKLLHQWNLADIARCQSDEDLDLHMLFILFSQLDSQARPYHLDILQRTDKQLILASRQSHFQSLLEACVALEVHFNNMMHLFSDASLYTHGPNAKAQTQKQKCINDFIEWDNQLAPLLSPTPHPEDKKALTLLQIRRALAHVALTMDLSKGELAHDDFTQDYASILHLVSEILELPTRQTQDPTRSPKLNFSLATITTEPLFLVAFRCREPTIRKQAMHLLRQYPGREGICEGMASLKIVERVVEIEEECLTSAEGACADGQWICGNHRVTLLQFFLVHERQVKTVMHTGEDLLLGRSGRELVTTYW</sequence>
<dbReference type="InterPro" id="IPR021858">
    <property type="entry name" value="Fun_TF"/>
</dbReference>
<evidence type="ECO:0000256" key="3">
    <source>
        <dbReference type="ARBA" id="ARBA00023015"/>
    </source>
</evidence>
<dbReference type="STRING" id="1448318.A0A319EKL2"/>
<evidence type="ECO:0000313" key="8">
    <source>
        <dbReference type="Proteomes" id="UP000248423"/>
    </source>
</evidence>
<dbReference type="OrthoDB" id="2593732at2759"/>
<evidence type="ECO:0000256" key="6">
    <source>
        <dbReference type="ARBA" id="ARBA00023242"/>
    </source>
</evidence>
<dbReference type="GO" id="GO:0000981">
    <property type="term" value="F:DNA-binding transcription factor activity, RNA polymerase II-specific"/>
    <property type="evidence" value="ECO:0007669"/>
    <property type="project" value="InterPro"/>
</dbReference>
<keyword evidence="3" id="KW-0805">Transcription regulation</keyword>
<dbReference type="PANTHER" id="PTHR36206">
    <property type="entry name" value="ASPERCRYPTIN BIOSYNTHESIS CLUSTER-SPECIFIC TRANSCRIPTION REGULATOR ATNN-RELATED"/>
    <property type="match status" value="1"/>
</dbReference>
<dbReference type="Pfam" id="PF11951">
    <property type="entry name" value="Fungal_trans_2"/>
    <property type="match status" value="1"/>
</dbReference>
<keyword evidence="6" id="KW-0539">Nucleus</keyword>
<keyword evidence="5" id="KW-0804">Transcription</keyword>
<dbReference type="PANTHER" id="PTHR36206:SF12">
    <property type="entry name" value="ASPERCRYPTIN BIOSYNTHESIS CLUSTER-SPECIFIC TRANSCRIPTION REGULATOR ATNN-RELATED"/>
    <property type="match status" value="1"/>
</dbReference>
<dbReference type="GO" id="GO:0009893">
    <property type="term" value="P:positive regulation of metabolic process"/>
    <property type="evidence" value="ECO:0007669"/>
    <property type="project" value="UniProtKB-ARBA"/>
</dbReference>
<evidence type="ECO:0000256" key="2">
    <source>
        <dbReference type="ARBA" id="ARBA00022833"/>
    </source>
</evidence>
<keyword evidence="1" id="KW-0479">Metal-binding</keyword>
<accession>A0A319EKL2</accession>
<proteinExistence type="predicted"/>
<organism evidence="7 8">
    <name type="scientific">Aspergillus sclerotiicarbonarius (strain CBS 121057 / IBT 28362)</name>
    <dbReference type="NCBI Taxonomy" id="1448318"/>
    <lineage>
        <taxon>Eukaryota</taxon>
        <taxon>Fungi</taxon>
        <taxon>Dikarya</taxon>
        <taxon>Ascomycota</taxon>
        <taxon>Pezizomycotina</taxon>
        <taxon>Eurotiomycetes</taxon>
        <taxon>Eurotiomycetidae</taxon>
        <taxon>Eurotiales</taxon>
        <taxon>Aspergillaceae</taxon>
        <taxon>Aspergillus</taxon>
        <taxon>Aspergillus subgen. Circumdati</taxon>
    </lineage>
</organism>
<evidence type="ECO:0000256" key="1">
    <source>
        <dbReference type="ARBA" id="ARBA00022723"/>
    </source>
</evidence>
<dbReference type="CDD" id="cd00067">
    <property type="entry name" value="GAL4"/>
    <property type="match status" value="1"/>
</dbReference>
<reference evidence="7 8" key="1">
    <citation type="submission" date="2018-02" db="EMBL/GenBank/DDBJ databases">
        <title>The genomes of Aspergillus section Nigri reveals drivers in fungal speciation.</title>
        <authorList>
            <consortium name="DOE Joint Genome Institute"/>
            <person name="Vesth T.C."/>
            <person name="Nybo J."/>
            <person name="Theobald S."/>
            <person name="Brandl J."/>
            <person name="Frisvad J.C."/>
            <person name="Nielsen K.F."/>
            <person name="Lyhne E.K."/>
            <person name="Kogle M.E."/>
            <person name="Kuo A."/>
            <person name="Riley R."/>
            <person name="Clum A."/>
            <person name="Nolan M."/>
            <person name="Lipzen A."/>
            <person name="Salamov A."/>
            <person name="Henrissat B."/>
            <person name="Wiebenga A."/>
            <person name="De vries R.P."/>
            <person name="Grigoriev I.V."/>
            <person name="Mortensen U.H."/>
            <person name="Andersen M.R."/>
            <person name="Baker S.E."/>
        </authorList>
    </citation>
    <scope>NUCLEOTIDE SEQUENCE [LARGE SCALE GENOMIC DNA]</scope>
    <source>
        <strain evidence="7 8">CBS 121057</strain>
    </source>
</reference>
<evidence type="ECO:0000313" key="7">
    <source>
        <dbReference type="EMBL" id="PYI10816.1"/>
    </source>
</evidence>